<dbReference type="EMBL" id="JAAAJA010000300">
    <property type="protein sequence ID" value="KAG0256410.1"/>
    <property type="molecule type" value="Genomic_DNA"/>
</dbReference>
<accession>A0A9P6U2J0</accession>
<keyword evidence="2" id="KW-1185">Reference proteome</keyword>
<gene>
    <name evidence="1" type="ORF">BG011_004576</name>
</gene>
<dbReference type="AlphaFoldDB" id="A0A9P6U2J0"/>
<dbReference type="OrthoDB" id="2374315at2759"/>
<sequence length="95" mass="11352">MTNLRKLIPTDSRKRSGMLINEGREPYYMGRCRQDCQAFTLDSGLGLLRDIKQLRTLDLSNMLVGFKRAPEQQWIRDNWPMMEQLNLTNIRWYED</sequence>
<reference evidence="1" key="1">
    <citation type="journal article" date="2020" name="Fungal Divers.">
        <title>Resolving the Mortierellaceae phylogeny through synthesis of multi-gene phylogenetics and phylogenomics.</title>
        <authorList>
            <person name="Vandepol N."/>
            <person name="Liber J."/>
            <person name="Desiro A."/>
            <person name="Na H."/>
            <person name="Kennedy M."/>
            <person name="Barry K."/>
            <person name="Grigoriev I.V."/>
            <person name="Miller A.N."/>
            <person name="O'Donnell K."/>
            <person name="Stajich J.E."/>
            <person name="Bonito G."/>
        </authorList>
    </citation>
    <scope>NUCLEOTIDE SEQUENCE</scope>
    <source>
        <strain evidence="1">KOD948</strain>
    </source>
</reference>
<evidence type="ECO:0000313" key="2">
    <source>
        <dbReference type="Proteomes" id="UP000726737"/>
    </source>
</evidence>
<dbReference type="Proteomes" id="UP000726737">
    <property type="component" value="Unassembled WGS sequence"/>
</dbReference>
<organism evidence="1 2">
    <name type="scientific">Mortierella polycephala</name>
    <dbReference type="NCBI Taxonomy" id="41804"/>
    <lineage>
        <taxon>Eukaryota</taxon>
        <taxon>Fungi</taxon>
        <taxon>Fungi incertae sedis</taxon>
        <taxon>Mucoromycota</taxon>
        <taxon>Mortierellomycotina</taxon>
        <taxon>Mortierellomycetes</taxon>
        <taxon>Mortierellales</taxon>
        <taxon>Mortierellaceae</taxon>
        <taxon>Mortierella</taxon>
    </lineage>
</organism>
<proteinExistence type="predicted"/>
<protein>
    <submittedName>
        <fullName evidence="1">Uncharacterized protein</fullName>
    </submittedName>
</protein>
<comment type="caution">
    <text evidence="1">The sequence shown here is derived from an EMBL/GenBank/DDBJ whole genome shotgun (WGS) entry which is preliminary data.</text>
</comment>
<evidence type="ECO:0000313" key="1">
    <source>
        <dbReference type="EMBL" id="KAG0256410.1"/>
    </source>
</evidence>
<name>A0A9P6U2J0_9FUNG</name>